<proteinExistence type="predicted"/>
<protein>
    <recommendedName>
        <fullName evidence="4">Protein kinase domain-containing protein</fullName>
    </recommendedName>
</protein>
<evidence type="ECO:0008006" key="4">
    <source>
        <dbReference type="Google" id="ProtNLM"/>
    </source>
</evidence>
<organism evidence="2 3">
    <name type="scientific">Claviceps humidiphila</name>
    <dbReference type="NCBI Taxonomy" id="1294629"/>
    <lineage>
        <taxon>Eukaryota</taxon>
        <taxon>Fungi</taxon>
        <taxon>Dikarya</taxon>
        <taxon>Ascomycota</taxon>
        <taxon>Pezizomycotina</taxon>
        <taxon>Sordariomycetes</taxon>
        <taxon>Hypocreomycetidae</taxon>
        <taxon>Hypocreales</taxon>
        <taxon>Clavicipitaceae</taxon>
        <taxon>Claviceps</taxon>
    </lineage>
</organism>
<sequence length="452" mass="51410">MCERTEKNALSQRLKDNERLVQEKDRALQQAQETIKVLQHLIQQSNQQTQEKDGILQRVLQQTQEKDVLLQQALKRERRARKGKQRMQRERESELQHSQETNSASQRVRLSTLDEYLGQCQIVRNTSSKEVSMPPGISTTDETGSSRATHRTQAKESKTKSWNRSDKERSRGKTLNMPYCSQKCLLGLVRGGPIDATCPNVAFHRCRNKADSSTPHHVDHSEWLRDLPKQFEDENASARSVAFQGIVGDTGAIFKVTDLKWGYTFMAKATIGIHWHLFHREAKIYERLEPIQGEYVPVFLGAVNLDKDKDRDFVWDGIFDAYCSSDVKQMILLSWGGVPLERDQRGQLGGLSLEKGVQALQAVHDTGVLHRDGQSGHVLYNPETNGIMLVDFELSYFRTMTKLASPGQNEDNDKALEKTAKMHDLARETECAAEEMREMHCVMLGALKAVYG</sequence>
<accession>A0A9P7PVP3</accession>
<dbReference type="Proteomes" id="UP000732380">
    <property type="component" value="Unassembled WGS sequence"/>
</dbReference>
<feature type="compositionally biased region" description="Basic and acidic residues" evidence="1">
    <location>
        <begin position="87"/>
        <end position="97"/>
    </location>
</feature>
<dbReference type="AlphaFoldDB" id="A0A9P7PVP3"/>
<name>A0A9P7PVP3_9HYPO</name>
<feature type="region of interest" description="Disordered" evidence="1">
    <location>
        <begin position="126"/>
        <end position="173"/>
    </location>
</feature>
<feature type="compositionally biased region" description="Polar residues" evidence="1">
    <location>
        <begin position="137"/>
        <end position="147"/>
    </location>
</feature>
<dbReference type="Gene3D" id="1.10.510.10">
    <property type="entry name" value="Transferase(Phosphotransferase) domain 1"/>
    <property type="match status" value="1"/>
</dbReference>
<evidence type="ECO:0000256" key="1">
    <source>
        <dbReference type="SAM" id="MobiDB-lite"/>
    </source>
</evidence>
<comment type="caution">
    <text evidence="2">The sequence shown here is derived from an EMBL/GenBank/DDBJ whole genome shotgun (WGS) entry which is preliminary data.</text>
</comment>
<dbReference type="EMBL" id="SRQM01000640">
    <property type="protein sequence ID" value="KAG6107498.1"/>
    <property type="molecule type" value="Genomic_DNA"/>
</dbReference>
<reference evidence="2 3" key="1">
    <citation type="journal article" date="2020" name="bioRxiv">
        <title>Whole genome comparisons of ergot fungi reveals the divergence and evolution of species within the genus Claviceps are the result of varying mechanisms driving genome evolution and host range expansion.</title>
        <authorList>
            <person name="Wyka S.A."/>
            <person name="Mondo S.J."/>
            <person name="Liu M."/>
            <person name="Dettman J."/>
            <person name="Nalam V."/>
            <person name="Broders K.D."/>
        </authorList>
    </citation>
    <scope>NUCLEOTIDE SEQUENCE [LARGE SCALE GENOMIC DNA]</scope>
    <source>
        <strain evidence="2 3">LM576</strain>
    </source>
</reference>
<keyword evidence="3" id="KW-1185">Reference proteome</keyword>
<dbReference type="SUPFAM" id="SSF56112">
    <property type="entry name" value="Protein kinase-like (PK-like)"/>
    <property type="match status" value="1"/>
</dbReference>
<dbReference type="InterPro" id="IPR011009">
    <property type="entry name" value="Kinase-like_dom_sf"/>
</dbReference>
<feature type="compositionally biased region" description="Basic and acidic residues" evidence="1">
    <location>
        <begin position="153"/>
        <end position="171"/>
    </location>
</feature>
<evidence type="ECO:0000313" key="3">
    <source>
        <dbReference type="Proteomes" id="UP000732380"/>
    </source>
</evidence>
<feature type="compositionally biased region" description="Polar residues" evidence="1">
    <location>
        <begin position="98"/>
        <end position="107"/>
    </location>
</feature>
<evidence type="ECO:0000313" key="2">
    <source>
        <dbReference type="EMBL" id="KAG6107498.1"/>
    </source>
</evidence>
<feature type="region of interest" description="Disordered" evidence="1">
    <location>
        <begin position="76"/>
        <end position="107"/>
    </location>
</feature>
<feature type="compositionally biased region" description="Basic residues" evidence="1">
    <location>
        <begin position="76"/>
        <end position="86"/>
    </location>
</feature>
<gene>
    <name evidence="2" type="ORF">E4U13_006961</name>
</gene>